<feature type="non-terminal residue" evidence="1">
    <location>
        <position position="110"/>
    </location>
</feature>
<reference evidence="1" key="1">
    <citation type="submission" date="2021-06" db="EMBL/GenBank/DDBJ databases">
        <authorList>
            <person name="Kallberg Y."/>
            <person name="Tangrot J."/>
            <person name="Rosling A."/>
        </authorList>
    </citation>
    <scope>NUCLEOTIDE SEQUENCE</scope>
    <source>
        <strain evidence="1">CL356</strain>
    </source>
</reference>
<sequence>QQAYQVPVVYKYKRSSDTLNNNPHYRIQLSVHSSQSRINFFINESTPCASRVQIYIDPLSDIIQDLKNLITTKDEIIKELATISSSNNIKHNFVAFTDGSMTCINNHQYM</sequence>
<keyword evidence="2" id="KW-1185">Reference proteome</keyword>
<evidence type="ECO:0000313" key="2">
    <source>
        <dbReference type="Proteomes" id="UP000789525"/>
    </source>
</evidence>
<dbReference type="EMBL" id="CAJVPT010030487">
    <property type="protein sequence ID" value="CAG8694597.1"/>
    <property type="molecule type" value="Genomic_DNA"/>
</dbReference>
<organism evidence="1 2">
    <name type="scientific">Acaulospora colombiana</name>
    <dbReference type="NCBI Taxonomy" id="27376"/>
    <lineage>
        <taxon>Eukaryota</taxon>
        <taxon>Fungi</taxon>
        <taxon>Fungi incertae sedis</taxon>
        <taxon>Mucoromycota</taxon>
        <taxon>Glomeromycotina</taxon>
        <taxon>Glomeromycetes</taxon>
        <taxon>Diversisporales</taxon>
        <taxon>Acaulosporaceae</taxon>
        <taxon>Acaulospora</taxon>
    </lineage>
</organism>
<dbReference type="Proteomes" id="UP000789525">
    <property type="component" value="Unassembled WGS sequence"/>
</dbReference>
<evidence type="ECO:0000313" key="1">
    <source>
        <dbReference type="EMBL" id="CAG8694597.1"/>
    </source>
</evidence>
<proteinExistence type="predicted"/>
<accession>A0ACA9P7C0</accession>
<protein>
    <submittedName>
        <fullName evidence="1">6501_t:CDS:1</fullName>
    </submittedName>
</protein>
<feature type="non-terminal residue" evidence="1">
    <location>
        <position position="1"/>
    </location>
</feature>
<comment type="caution">
    <text evidence="1">The sequence shown here is derived from an EMBL/GenBank/DDBJ whole genome shotgun (WGS) entry which is preliminary data.</text>
</comment>
<gene>
    <name evidence="1" type="ORF">ACOLOM_LOCUS9979</name>
</gene>
<name>A0ACA9P7C0_9GLOM</name>